<gene>
    <name evidence="2" type="ORF">M9458_014906</name>
</gene>
<name>A0ABD0QNJ0_CIRMR</name>
<proteinExistence type="predicted"/>
<evidence type="ECO:0000313" key="3">
    <source>
        <dbReference type="Proteomes" id="UP001529510"/>
    </source>
</evidence>
<evidence type="ECO:0000256" key="1">
    <source>
        <dbReference type="SAM" id="MobiDB-lite"/>
    </source>
</evidence>
<feature type="non-terminal residue" evidence="2">
    <location>
        <position position="51"/>
    </location>
</feature>
<comment type="caution">
    <text evidence="2">The sequence shown here is derived from an EMBL/GenBank/DDBJ whole genome shotgun (WGS) entry which is preliminary data.</text>
</comment>
<organism evidence="2 3">
    <name type="scientific">Cirrhinus mrigala</name>
    <name type="common">Mrigala</name>
    <dbReference type="NCBI Taxonomy" id="683832"/>
    <lineage>
        <taxon>Eukaryota</taxon>
        <taxon>Metazoa</taxon>
        <taxon>Chordata</taxon>
        <taxon>Craniata</taxon>
        <taxon>Vertebrata</taxon>
        <taxon>Euteleostomi</taxon>
        <taxon>Actinopterygii</taxon>
        <taxon>Neopterygii</taxon>
        <taxon>Teleostei</taxon>
        <taxon>Ostariophysi</taxon>
        <taxon>Cypriniformes</taxon>
        <taxon>Cyprinidae</taxon>
        <taxon>Labeoninae</taxon>
        <taxon>Labeonini</taxon>
        <taxon>Cirrhinus</taxon>
    </lineage>
</organism>
<protein>
    <submittedName>
        <fullName evidence="2">Uncharacterized protein</fullName>
    </submittedName>
</protein>
<feature type="region of interest" description="Disordered" evidence="1">
    <location>
        <begin position="29"/>
        <end position="51"/>
    </location>
</feature>
<evidence type="ECO:0000313" key="2">
    <source>
        <dbReference type="EMBL" id="KAL0187807.1"/>
    </source>
</evidence>
<accession>A0ABD0QNJ0</accession>
<keyword evidence="3" id="KW-1185">Reference proteome</keyword>
<sequence length="51" mass="5489">YSRPACISTSKIQRPNGCDMPVSFTDTTEGWGSCKAEPTSGDPSEMKFTSV</sequence>
<dbReference type="EMBL" id="JAMKFB020000007">
    <property type="protein sequence ID" value="KAL0187807.1"/>
    <property type="molecule type" value="Genomic_DNA"/>
</dbReference>
<reference evidence="2 3" key="1">
    <citation type="submission" date="2024-05" db="EMBL/GenBank/DDBJ databases">
        <title>Genome sequencing and assembly of Indian major carp, Cirrhinus mrigala (Hamilton, 1822).</title>
        <authorList>
            <person name="Mohindra V."/>
            <person name="Chowdhury L.M."/>
            <person name="Lal K."/>
            <person name="Jena J.K."/>
        </authorList>
    </citation>
    <scope>NUCLEOTIDE SEQUENCE [LARGE SCALE GENOMIC DNA]</scope>
    <source>
        <strain evidence="2">CM1030</strain>
        <tissue evidence="2">Blood</tissue>
    </source>
</reference>
<feature type="non-terminal residue" evidence="2">
    <location>
        <position position="1"/>
    </location>
</feature>
<dbReference type="AlphaFoldDB" id="A0ABD0QNJ0"/>
<dbReference type="Proteomes" id="UP001529510">
    <property type="component" value="Unassembled WGS sequence"/>
</dbReference>